<name>A0AAQ3RMI1_VIGMU</name>
<evidence type="ECO:0000313" key="4">
    <source>
        <dbReference type="Proteomes" id="UP001374535"/>
    </source>
</evidence>
<dbReference type="InterPro" id="IPR032675">
    <property type="entry name" value="LRR_dom_sf"/>
</dbReference>
<protein>
    <recommendedName>
        <fullName evidence="2">Disease resistance protein RPS4B/Roq1-like leucine-rich repeats domain-containing protein</fullName>
    </recommendedName>
</protein>
<dbReference type="EMBL" id="CP144693">
    <property type="protein sequence ID" value="WVZ00774.1"/>
    <property type="molecule type" value="Genomic_DNA"/>
</dbReference>
<dbReference type="AlphaFoldDB" id="A0AAQ3RMI1"/>
<evidence type="ECO:0000313" key="3">
    <source>
        <dbReference type="EMBL" id="WVZ00774.1"/>
    </source>
</evidence>
<keyword evidence="4" id="KW-1185">Reference proteome</keyword>
<dbReference type="Pfam" id="PF23286">
    <property type="entry name" value="LRR_13"/>
    <property type="match status" value="1"/>
</dbReference>
<sequence>MDLSNSKYLTETPDFTGVPYLERLDLSGCTDLSFVHPSIGLLQHLAFLSLRNCSNLISIKFGNGFNVSSLRVLHFSGCTKLENTPDFTWTTNLEYLDFDGCTSLSSVHESIGVLAKLKFLSLRDCTSLVGIPSNNNIMESLQTLDFSGCFQLTDLSIGRSFISLSMISLILLDIGFCNLLEVPDAIGDLLCLERLNLQGNNFFFIPSSVSKLYSLAYLNVSHCHRLQRLPKLSAISSSSTGRYFKTVSGSRDHRSGLYFFDCPKIDWMDPLDYQEFRWLVRLAKNPCYFRCGFDIVVPWDLELPYWLNQRFKGDSVIRIVEFNEDEDWMGFVFCVVFERNNGPVVGRSSSHPFYLSFESEDTEEYFDMPMNLERDKVVGSKHLWIIYISREHCHFAKTGAHISFKAHPSLEINAWGMSSIFREDEEINFDCKGDVNFDFVEKSSTNSGPKFQLPYNWLVTDEDEVENIHAKAKENNLSYAGL</sequence>
<gene>
    <name evidence="3" type="ORF">V8G54_026843</name>
</gene>
<evidence type="ECO:0000256" key="1">
    <source>
        <dbReference type="ARBA" id="ARBA00022821"/>
    </source>
</evidence>
<keyword evidence="1" id="KW-0611">Plant defense</keyword>
<dbReference type="PANTHER" id="PTHR47186">
    <property type="entry name" value="LEUCINE-RICH REPEAT-CONTAINING PROTEIN 57"/>
    <property type="match status" value="1"/>
</dbReference>
<dbReference type="Gene3D" id="3.80.10.10">
    <property type="entry name" value="Ribonuclease Inhibitor"/>
    <property type="match status" value="3"/>
</dbReference>
<dbReference type="SUPFAM" id="SSF52058">
    <property type="entry name" value="L domain-like"/>
    <property type="match status" value="1"/>
</dbReference>
<dbReference type="PANTHER" id="PTHR47186:SF3">
    <property type="entry name" value="OS09G0267800 PROTEIN"/>
    <property type="match status" value="1"/>
</dbReference>
<evidence type="ECO:0000259" key="2">
    <source>
        <dbReference type="Pfam" id="PF23286"/>
    </source>
</evidence>
<dbReference type="InterPro" id="IPR058546">
    <property type="entry name" value="RPS4B/Roq1-like_LRR"/>
</dbReference>
<proteinExistence type="predicted"/>
<organism evidence="3 4">
    <name type="scientific">Vigna mungo</name>
    <name type="common">Black gram</name>
    <name type="synonym">Phaseolus mungo</name>
    <dbReference type="NCBI Taxonomy" id="3915"/>
    <lineage>
        <taxon>Eukaryota</taxon>
        <taxon>Viridiplantae</taxon>
        <taxon>Streptophyta</taxon>
        <taxon>Embryophyta</taxon>
        <taxon>Tracheophyta</taxon>
        <taxon>Spermatophyta</taxon>
        <taxon>Magnoliopsida</taxon>
        <taxon>eudicotyledons</taxon>
        <taxon>Gunneridae</taxon>
        <taxon>Pentapetalae</taxon>
        <taxon>rosids</taxon>
        <taxon>fabids</taxon>
        <taxon>Fabales</taxon>
        <taxon>Fabaceae</taxon>
        <taxon>Papilionoideae</taxon>
        <taxon>50 kb inversion clade</taxon>
        <taxon>NPAAA clade</taxon>
        <taxon>indigoferoid/millettioid clade</taxon>
        <taxon>Phaseoleae</taxon>
        <taxon>Vigna</taxon>
    </lineage>
</organism>
<reference evidence="3 4" key="1">
    <citation type="journal article" date="2023" name="Life. Sci Alliance">
        <title>Evolutionary insights into 3D genome organization and epigenetic landscape of Vigna mungo.</title>
        <authorList>
            <person name="Junaid A."/>
            <person name="Singh B."/>
            <person name="Bhatia S."/>
        </authorList>
    </citation>
    <scope>NUCLEOTIDE SEQUENCE [LARGE SCALE GENOMIC DNA]</scope>
    <source>
        <strain evidence="3">Urdbean</strain>
    </source>
</reference>
<feature type="domain" description="Disease resistance protein RPS4B/Roq1-like leucine-rich repeats" evidence="2">
    <location>
        <begin position="68"/>
        <end position="233"/>
    </location>
</feature>
<accession>A0AAQ3RMI1</accession>
<dbReference type="Proteomes" id="UP001374535">
    <property type="component" value="Chromosome 8"/>
</dbReference>